<dbReference type="EMBL" id="FNXY01000007">
    <property type="protein sequence ID" value="SEJ41437.1"/>
    <property type="molecule type" value="Genomic_DNA"/>
</dbReference>
<sequence>MAAGAMKPSSNHGFNSVLCKTNLNQSGNNDLFKPGSNVRAFL</sequence>
<dbReference type="Proteomes" id="UP000199532">
    <property type="component" value="Unassembled WGS sequence"/>
</dbReference>
<keyword evidence="2" id="KW-1185">Reference proteome</keyword>
<evidence type="ECO:0000313" key="2">
    <source>
        <dbReference type="Proteomes" id="UP000199532"/>
    </source>
</evidence>
<dbReference type="AlphaFoldDB" id="A0A1H6YR59"/>
<name>A0A1H6YR59_9BACT</name>
<gene>
    <name evidence="1" type="ORF">SAMN04487995_4566</name>
</gene>
<reference evidence="1 2" key="1">
    <citation type="submission" date="2016-10" db="EMBL/GenBank/DDBJ databases">
        <authorList>
            <person name="de Groot N.N."/>
        </authorList>
    </citation>
    <scope>NUCLEOTIDE SEQUENCE [LARGE SCALE GENOMIC DNA]</scope>
    <source>
        <strain evidence="1 2">DSM 19938</strain>
    </source>
</reference>
<protein>
    <submittedName>
        <fullName evidence="1">Uncharacterized protein</fullName>
    </submittedName>
</protein>
<proteinExistence type="predicted"/>
<evidence type="ECO:0000313" key="1">
    <source>
        <dbReference type="EMBL" id="SEJ41437.1"/>
    </source>
</evidence>
<accession>A0A1H6YR59</accession>
<organism evidence="1 2">
    <name type="scientific">Dyadobacter koreensis</name>
    <dbReference type="NCBI Taxonomy" id="408657"/>
    <lineage>
        <taxon>Bacteria</taxon>
        <taxon>Pseudomonadati</taxon>
        <taxon>Bacteroidota</taxon>
        <taxon>Cytophagia</taxon>
        <taxon>Cytophagales</taxon>
        <taxon>Spirosomataceae</taxon>
        <taxon>Dyadobacter</taxon>
    </lineage>
</organism>